<accession>A0A1I5AB25</accession>
<evidence type="ECO:0000256" key="5">
    <source>
        <dbReference type="SAM" id="Phobius"/>
    </source>
</evidence>
<reference evidence="8" key="1">
    <citation type="submission" date="2016-10" db="EMBL/GenBank/DDBJ databases">
        <authorList>
            <person name="Varghese N."/>
            <person name="Submissions S."/>
        </authorList>
    </citation>
    <scope>NUCLEOTIDE SEQUENCE [LARGE SCALE GENOMIC DNA]</scope>
    <source>
        <strain evidence="8">N6PO6</strain>
    </source>
</reference>
<dbReference type="AlphaFoldDB" id="A0A1I5AB25"/>
<keyword evidence="4 5" id="KW-0472">Membrane</keyword>
<evidence type="ECO:0000256" key="3">
    <source>
        <dbReference type="ARBA" id="ARBA00022989"/>
    </source>
</evidence>
<dbReference type="RefSeq" id="WP_092879274.1">
    <property type="nucleotide sequence ID" value="NZ_FOVC01000011.1"/>
</dbReference>
<evidence type="ECO:0000259" key="6">
    <source>
        <dbReference type="Pfam" id="PF05154"/>
    </source>
</evidence>
<dbReference type="Pfam" id="PF05154">
    <property type="entry name" value="TM2"/>
    <property type="match status" value="1"/>
</dbReference>
<comment type="subcellular location">
    <subcellularLocation>
        <location evidence="1">Membrane</location>
        <topology evidence="1">Multi-pass membrane protein</topology>
    </subcellularLocation>
</comment>
<feature type="transmembrane region" description="Helical" evidence="5">
    <location>
        <begin position="62"/>
        <end position="87"/>
    </location>
</feature>
<keyword evidence="3 5" id="KW-1133">Transmembrane helix</keyword>
<protein>
    <submittedName>
        <fullName evidence="7">TM2 domain-containing protein</fullName>
    </submittedName>
</protein>
<keyword evidence="2 5" id="KW-0812">Transmembrane</keyword>
<dbReference type="EMBL" id="FOVC01000011">
    <property type="protein sequence ID" value="SFN59613.1"/>
    <property type="molecule type" value="Genomic_DNA"/>
</dbReference>
<evidence type="ECO:0000256" key="1">
    <source>
        <dbReference type="ARBA" id="ARBA00004141"/>
    </source>
</evidence>
<evidence type="ECO:0000256" key="4">
    <source>
        <dbReference type="ARBA" id="ARBA00023136"/>
    </source>
</evidence>
<feature type="transmembrane region" description="Helical" evidence="5">
    <location>
        <begin position="37"/>
        <end position="56"/>
    </location>
</feature>
<gene>
    <name evidence="7" type="ORF">SAMN05216516_11173</name>
</gene>
<sequence length="98" mass="10825">MSEMVFCRGCGKPIHSTARSCPNCGAIQYPEGRKSKVAAALLAFFLGGFGVHKFYLGQVGLGILYLLFCWTAIPAIIAFIEFIIYLCMSDEKFARKYG</sequence>
<keyword evidence="8" id="KW-1185">Reference proteome</keyword>
<feature type="domain" description="TM2" evidence="6">
    <location>
        <begin position="33"/>
        <end position="83"/>
    </location>
</feature>
<evidence type="ECO:0000256" key="2">
    <source>
        <dbReference type="ARBA" id="ARBA00022692"/>
    </source>
</evidence>
<evidence type="ECO:0000313" key="8">
    <source>
        <dbReference type="Proteomes" id="UP000242222"/>
    </source>
</evidence>
<dbReference type="Proteomes" id="UP000242222">
    <property type="component" value="Unassembled WGS sequence"/>
</dbReference>
<organism evidence="7 8">
    <name type="scientific">Izhakiella capsodis</name>
    <dbReference type="NCBI Taxonomy" id="1367852"/>
    <lineage>
        <taxon>Bacteria</taxon>
        <taxon>Pseudomonadati</taxon>
        <taxon>Pseudomonadota</taxon>
        <taxon>Gammaproteobacteria</taxon>
        <taxon>Enterobacterales</taxon>
        <taxon>Erwiniaceae</taxon>
        <taxon>Izhakiella</taxon>
    </lineage>
</organism>
<dbReference type="GO" id="GO:0016020">
    <property type="term" value="C:membrane"/>
    <property type="evidence" value="ECO:0007669"/>
    <property type="project" value="UniProtKB-SubCell"/>
</dbReference>
<name>A0A1I5AB25_9GAMM</name>
<dbReference type="STRING" id="1367852.SAMN05216516_11173"/>
<evidence type="ECO:0000313" key="7">
    <source>
        <dbReference type="EMBL" id="SFN59613.1"/>
    </source>
</evidence>
<dbReference type="OrthoDB" id="9816361at2"/>
<dbReference type="InterPro" id="IPR007829">
    <property type="entry name" value="TM2"/>
</dbReference>
<proteinExistence type="predicted"/>